<dbReference type="Gene3D" id="3.40.50.300">
    <property type="entry name" value="P-loop containing nucleotide triphosphate hydrolases"/>
    <property type="match status" value="2"/>
</dbReference>
<keyword evidence="4" id="KW-0547">Nucleotide-binding</keyword>
<evidence type="ECO:0000256" key="6">
    <source>
        <dbReference type="ARBA" id="ARBA00022840"/>
    </source>
</evidence>
<dbReference type="PANTHER" id="PTHR11059:SF0">
    <property type="entry name" value="DNA REPAIR PROTEIN RECN"/>
    <property type="match status" value="1"/>
</dbReference>
<dbReference type="EMBL" id="CAEZXK010000009">
    <property type="protein sequence ID" value="CAB4683932.1"/>
    <property type="molecule type" value="Genomic_DNA"/>
</dbReference>
<comment type="function">
    <text evidence="1">May be involved in recombinational repair of damaged DNA.</text>
</comment>
<sequence>MIKEIYIRDLGVIREARLSFTAGLNVLSGETGAGKTMVLTALGLLLGGRADAAAVRAGSSALLVEGRWSSVPTEVKQRIEEAGSSLDEGELLANRSVSIEGKSRAAVGGVSIPIGLLGELGEQLVVVHGQADQLRLKSASAQREALDSFASLGSLLADYSQHFQAWQQANKNLTDVLNNKEANAREVAELLDDLKAIEAVSPRAGEDLELRDLSARMSNLEALRSAAASAHDALSSDSDQVDVQALLAAARRSLENQRALDSSLETIAEKLSEASFQVAEVALELSSYVSSLEADSELPLDEVQRRLADLNALNRRFGGTLDDVFAHSEFASKRVLELDDSEDRVAALKLQIDSEREALEALAEQLSAKRTAAATTLASEVNVELAGLAMAGAELVVEVIQGEEFGPHGRDQVTILLRSYPGAEPRPIAKGASGGELSRIMLAIEVVLAKGVERPTFIFDEVDAGVGGAAAIEVGRRLARLSKQAQVIVITHLAQVAAFADNHQRVLKTQTGDITESDVSALVGQDREAELARMLSGLADSSTARQHAAELMSLAKA</sequence>
<feature type="domain" description="RecF/RecN/SMC N-terminal" evidence="10">
    <location>
        <begin position="2"/>
        <end position="512"/>
    </location>
</feature>
<dbReference type="CDD" id="cd03241">
    <property type="entry name" value="ABC_RecN"/>
    <property type="match status" value="1"/>
</dbReference>
<dbReference type="GO" id="GO:0009432">
    <property type="term" value="P:SOS response"/>
    <property type="evidence" value="ECO:0007669"/>
    <property type="project" value="TreeGrafter"/>
</dbReference>
<dbReference type="InterPro" id="IPR003395">
    <property type="entry name" value="RecF/RecN/SMC_N"/>
</dbReference>
<dbReference type="AlphaFoldDB" id="A0A6J6NCK5"/>
<dbReference type="GO" id="GO:0005524">
    <property type="term" value="F:ATP binding"/>
    <property type="evidence" value="ECO:0007669"/>
    <property type="project" value="UniProtKB-KW"/>
</dbReference>
<name>A0A6J6NCK5_9ZZZZ</name>
<keyword evidence="5" id="KW-0227">DNA damage</keyword>
<dbReference type="GO" id="GO:0043590">
    <property type="term" value="C:bacterial nucleoid"/>
    <property type="evidence" value="ECO:0007669"/>
    <property type="project" value="TreeGrafter"/>
</dbReference>
<evidence type="ECO:0000259" key="10">
    <source>
        <dbReference type="Pfam" id="PF02463"/>
    </source>
</evidence>
<protein>
    <recommendedName>
        <fullName evidence="3">DNA repair protein RecN</fullName>
    </recommendedName>
    <alternativeName>
        <fullName evidence="8">Recombination protein N</fullName>
    </alternativeName>
</protein>
<keyword evidence="6" id="KW-0067">ATP-binding</keyword>
<dbReference type="GO" id="GO:0006281">
    <property type="term" value="P:DNA repair"/>
    <property type="evidence" value="ECO:0007669"/>
    <property type="project" value="UniProtKB-KW"/>
</dbReference>
<evidence type="ECO:0000256" key="7">
    <source>
        <dbReference type="ARBA" id="ARBA00023204"/>
    </source>
</evidence>
<feature type="coiled-coil region" evidence="9">
    <location>
        <begin position="338"/>
        <end position="372"/>
    </location>
</feature>
<comment type="similarity">
    <text evidence="2">Belongs to the RecN family.</text>
</comment>
<evidence type="ECO:0000256" key="5">
    <source>
        <dbReference type="ARBA" id="ARBA00022763"/>
    </source>
</evidence>
<dbReference type="InterPro" id="IPR004604">
    <property type="entry name" value="DNA_recomb/repair_RecN"/>
</dbReference>
<evidence type="ECO:0000313" key="11">
    <source>
        <dbReference type="EMBL" id="CAB4683932.1"/>
    </source>
</evidence>
<organism evidence="11">
    <name type="scientific">freshwater metagenome</name>
    <dbReference type="NCBI Taxonomy" id="449393"/>
    <lineage>
        <taxon>unclassified sequences</taxon>
        <taxon>metagenomes</taxon>
        <taxon>ecological metagenomes</taxon>
    </lineage>
</organism>
<feature type="coiled-coil region" evidence="9">
    <location>
        <begin position="163"/>
        <end position="197"/>
    </location>
</feature>
<dbReference type="InterPro" id="IPR027417">
    <property type="entry name" value="P-loop_NTPase"/>
</dbReference>
<dbReference type="PIRSF" id="PIRSF003128">
    <property type="entry name" value="RecN"/>
    <property type="match status" value="1"/>
</dbReference>
<evidence type="ECO:0000256" key="8">
    <source>
        <dbReference type="ARBA" id="ARBA00033408"/>
    </source>
</evidence>
<accession>A0A6J6NCK5</accession>
<reference evidence="11" key="1">
    <citation type="submission" date="2020-05" db="EMBL/GenBank/DDBJ databases">
        <authorList>
            <person name="Chiriac C."/>
            <person name="Salcher M."/>
            <person name="Ghai R."/>
            <person name="Kavagutti S V."/>
        </authorList>
    </citation>
    <scope>NUCLEOTIDE SEQUENCE</scope>
</reference>
<evidence type="ECO:0000256" key="2">
    <source>
        <dbReference type="ARBA" id="ARBA00009441"/>
    </source>
</evidence>
<dbReference type="PANTHER" id="PTHR11059">
    <property type="entry name" value="DNA REPAIR PROTEIN RECN"/>
    <property type="match status" value="1"/>
</dbReference>
<dbReference type="NCBIfam" id="TIGR00634">
    <property type="entry name" value="recN"/>
    <property type="match status" value="1"/>
</dbReference>
<dbReference type="GO" id="GO:0006310">
    <property type="term" value="P:DNA recombination"/>
    <property type="evidence" value="ECO:0007669"/>
    <property type="project" value="InterPro"/>
</dbReference>
<evidence type="ECO:0000256" key="4">
    <source>
        <dbReference type="ARBA" id="ARBA00022741"/>
    </source>
</evidence>
<dbReference type="Pfam" id="PF02463">
    <property type="entry name" value="SMC_N"/>
    <property type="match status" value="1"/>
</dbReference>
<gene>
    <name evidence="11" type="ORF">UFOPK2370_00505</name>
</gene>
<evidence type="ECO:0000256" key="1">
    <source>
        <dbReference type="ARBA" id="ARBA00003618"/>
    </source>
</evidence>
<keyword evidence="7" id="KW-0234">DNA repair</keyword>
<proteinExistence type="inferred from homology"/>
<dbReference type="SUPFAM" id="SSF52540">
    <property type="entry name" value="P-loop containing nucleoside triphosphate hydrolases"/>
    <property type="match status" value="1"/>
</dbReference>
<evidence type="ECO:0000256" key="3">
    <source>
        <dbReference type="ARBA" id="ARBA00021315"/>
    </source>
</evidence>
<evidence type="ECO:0000256" key="9">
    <source>
        <dbReference type="SAM" id="Coils"/>
    </source>
</evidence>
<keyword evidence="9" id="KW-0175">Coiled coil</keyword>